<organism evidence="8 9">
    <name type="scientific">Pseudolactococcus piscium MKFS47</name>
    <dbReference type="NCBI Taxonomy" id="297352"/>
    <lineage>
        <taxon>Bacteria</taxon>
        <taxon>Bacillati</taxon>
        <taxon>Bacillota</taxon>
        <taxon>Bacilli</taxon>
        <taxon>Lactobacillales</taxon>
        <taxon>Streptococcaceae</taxon>
        <taxon>Pseudolactococcus</taxon>
    </lineage>
</organism>
<dbReference type="InterPro" id="IPR036046">
    <property type="entry name" value="Acylphosphatase-like_dom_sf"/>
</dbReference>
<evidence type="ECO:0000256" key="2">
    <source>
        <dbReference type="ARBA" id="ARBA00012150"/>
    </source>
</evidence>
<feature type="active site" evidence="5">
    <location>
        <position position="36"/>
    </location>
</feature>
<dbReference type="Gene3D" id="3.30.70.100">
    <property type="match status" value="1"/>
</dbReference>
<feature type="active site" evidence="5">
    <location>
        <position position="18"/>
    </location>
</feature>
<gene>
    <name evidence="8" type="ORF">LACPI_0752</name>
</gene>
<dbReference type="Proteomes" id="UP000033166">
    <property type="component" value="Chromosome I"/>
</dbReference>
<evidence type="ECO:0000256" key="4">
    <source>
        <dbReference type="ARBA" id="ARBA00047645"/>
    </source>
</evidence>
<accession>A0A0D6DW17</accession>
<protein>
    <recommendedName>
        <fullName evidence="3 5">acylphosphatase</fullName>
        <ecNumber evidence="2 5">3.6.1.7</ecNumber>
    </recommendedName>
</protein>
<dbReference type="EMBL" id="LN774769">
    <property type="protein sequence ID" value="CEN27952.1"/>
    <property type="molecule type" value="Genomic_DNA"/>
</dbReference>
<proteinExistence type="inferred from homology"/>
<dbReference type="NCBIfam" id="NF011008">
    <property type="entry name" value="PRK14434.1"/>
    <property type="match status" value="1"/>
</dbReference>
<evidence type="ECO:0000256" key="5">
    <source>
        <dbReference type="PROSITE-ProRule" id="PRU00520"/>
    </source>
</evidence>
<sequence>MNKVRLSVTGRVQGVGFRYATYQLAKRLDIRGTVKNENDGSVTIEAQSEDKLKLQTFISDVRKSPAPFGRVDYLDVKLANFSDFDDFNMLN</sequence>
<reference evidence="9" key="1">
    <citation type="submission" date="2015-01" db="EMBL/GenBank/DDBJ databases">
        <authorList>
            <person name="Andreevskaya M."/>
        </authorList>
    </citation>
    <scope>NUCLEOTIDE SEQUENCE [LARGE SCALE GENOMIC DNA]</scope>
    <source>
        <strain evidence="9">MKFS47</strain>
    </source>
</reference>
<dbReference type="PROSITE" id="PS51160">
    <property type="entry name" value="ACYLPHOSPHATASE_3"/>
    <property type="match status" value="1"/>
</dbReference>
<name>A0A0D6DW17_9LACT</name>
<dbReference type="SUPFAM" id="SSF54975">
    <property type="entry name" value="Acylphosphatase/BLUF domain-like"/>
    <property type="match status" value="1"/>
</dbReference>
<dbReference type="PANTHER" id="PTHR47268">
    <property type="entry name" value="ACYLPHOSPHATASE"/>
    <property type="match status" value="1"/>
</dbReference>
<evidence type="ECO:0000313" key="8">
    <source>
        <dbReference type="EMBL" id="CEN27952.1"/>
    </source>
</evidence>
<evidence type="ECO:0000256" key="3">
    <source>
        <dbReference type="ARBA" id="ARBA00015991"/>
    </source>
</evidence>
<dbReference type="PROSITE" id="PS00150">
    <property type="entry name" value="ACYLPHOSPHATASE_1"/>
    <property type="match status" value="1"/>
</dbReference>
<dbReference type="HOGENOM" id="CLU_141932_2_0_9"/>
<dbReference type="RefSeq" id="WP_047915153.1">
    <property type="nucleotide sequence ID" value="NZ_LN774769.1"/>
</dbReference>
<feature type="domain" description="Acylphosphatase-like" evidence="7">
    <location>
        <begin position="3"/>
        <end position="91"/>
    </location>
</feature>
<dbReference type="Pfam" id="PF00708">
    <property type="entry name" value="Acylphosphatase"/>
    <property type="match status" value="1"/>
</dbReference>
<keyword evidence="5" id="KW-0378">Hydrolase</keyword>
<evidence type="ECO:0000256" key="1">
    <source>
        <dbReference type="ARBA" id="ARBA00005614"/>
    </source>
</evidence>
<dbReference type="PANTHER" id="PTHR47268:SF4">
    <property type="entry name" value="ACYLPHOSPHATASE"/>
    <property type="match status" value="1"/>
</dbReference>
<dbReference type="AlphaFoldDB" id="A0A0D6DW17"/>
<dbReference type="STRING" id="1364.LP2241_20333"/>
<evidence type="ECO:0000313" key="9">
    <source>
        <dbReference type="Proteomes" id="UP000033166"/>
    </source>
</evidence>
<dbReference type="InterPro" id="IPR017968">
    <property type="entry name" value="Acylphosphatase_CS"/>
</dbReference>
<evidence type="ECO:0000256" key="6">
    <source>
        <dbReference type="RuleBase" id="RU004168"/>
    </source>
</evidence>
<dbReference type="InterPro" id="IPR001792">
    <property type="entry name" value="Acylphosphatase-like_dom"/>
</dbReference>
<dbReference type="EC" id="3.6.1.7" evidence="2 5"/>
<comment type="catalytic activity">
    <reaction evidence="4 5">
        <text>an acyl phosphate + H2O = a carboxylate + phosphate + H(+)</text>
        <dbReference type="Rhea" id="RHEA:14965"/>
        <dbReference type="ChEBI" id="CHEBI:15377"/>
        <dbReference type="ChEBI" id="CHEBI:15378"/>
        <dbReference type="ChEBI" id="CHEBI:29067"/>
        <dbReference type="ChEBI" id="CHEBI:43474"/>
        <dbReference type="ChEBI" id="CHEBI:59918"/>
        <dbReference type="EC" id="3.6.1.7"/>
    </reaction>
</comment>
<evidence type="ECO:0000259" key="7">
    <source>
        <dbReference type="PROSITE" id="PS51160"/>
    </source>
</evidence>
<dbReference type="InterPro" id="IPR020456">
    <property type="entry name" value="Acylphosphatase"/>
</dbReference>
<comment type="similarity">
    <text evidence="1 6">Belongs to the acylphosphatase family.</text>
</comment>
<dbReference type="KEGG" id="lpk:LACPI_0752"/>
<dbReference type="GO" id="GO:0003998">
    <property type="term" value="F:acylphosphatase activity"/>
    <property type="evidence" value="ECO:0007669"/>
    <property type="project" value="UniProtKB-EC"/>
</dbReference>